<evidence type="ECO:0000313" key="2">
    <source>
        <dbReference type="Proteomes" id="UP000663877"/>
    </source>
</evidence>
<proteinExistence type="predicted"/>
<organism evidence="1 2">
    <name type="scientific">Adineta steineri</name>
    <dbReference type="NCBI Taxonomy" id="433720"/>
    <lineage>
        <taxon>Eukaryota</taxon>
        <taxon>Metazoa</taxon>
        <taxon>Spiralia</taxon>
        <taxon>Gnathifera</taxon>
        <taxon>Rotifera</taxon>
        <taxon>Eurotatoria</taxon>
        <taxon>Bdelloidea</taxon>
        <taxon>Adinetida</taxon>
        <taxon>Adinetidae</taxon>
        <taxon>Adineta</taxon>
    </lineage>
</organism>
<dbReference type="AlphaFoldDB" id="A0A813ZR52"/>
<gene>
    <name evidence="1" type="ORF">BJG266_LOCUS10561</name>
</gene>
<protein>
    <recommendedName>
        <fullName evidence="3">SWIM-type domain-containing protein</fullName>
    </recommendedName>
</protein>
<sequence length="92" mass="10742">MDKLQTIRNSYDVWCLEMMDDLNWKTSKCNCLAFLKDYICKDMVGMAIRLKICKPPVAAKAKRALLVPVGIQWHFDSATLYLLNLKFDLFQH</sequence>
<dbReference type="Proteomes" id="UP000663877">
    <property type="component" value="Unassembled WGS sequence"/>
</dbReference>
<reference evidence="1" key="1">
    <citation type="submission" date="2021-02" db="EMBL/GenBank/DDBJ databases">
        <authorList>
            <person name="Nowell W R."/>
        </authorList>
    </citation>
    <scope>NUCLEOTIDE SEQUENCE</scope>
</reference>
<accession>A0A813ZR52</accession>
<evidence type="ECO:0000313" key="1">
    <source>
        <dbReference type="EMBL" id="CAF0902694.1"/>
    </source>
</evidence>
<evidence type="ECO:0008006" key="3">
    <source>
        <dbReference type="Google" id="ProtNLM"/>
    </source>
</evidence>
<comment type="caution">
    <text evidence="1">The sequence shown here is derived from an EMBL/GenBank/DDBJ whole genome shotgun (WGS) entry which is preliminary data.</text>
</comment>
<dbReference type="EMBL" id="CAJNOI010000037">
    <property type="protein sequence ID" value="CAF0902694.1"/>
    <property type="molecule type" value="Genomic_DNA"/>
</dbReference>
<name>A0A813ZR52_9BILA</name>